<keyword evidence="2" id="KW-1185">Reference proteome</keyword>
<dbReference type="EMBL" id="JAIWYP010000009">
    <property type="protein sequence ID" value="KAH3777914.1"/>
    <property type="molecule type" value="Genomic_DNA"/>
</dbReference>
<dbReference type="Proteomes" id="UP000828390">
    <property type="component" value="Unassembled WGS sequence"/>
</dbReference>
<protein>
    <submittedName>
        <fullName evidence="1">Uncharacterized protein</fullName>
    </submittedName>
</protein>
<comment type="caution">
    <text evidence="1">The sequence shown here is derived from an EMBL/GenBank/DDBJ whole genome shotgun (WGS) entry which is preliminary data.</text>
</comment>
<evidence type="ECO:0000313" key="1">
    <source>
        <dbReference type="EMBL" id="KAH3777914.1"/>
    </source>
</evidence>
<organism evidence="1 2">
    <name type="scientific">Dreissena polymorpha</name>
    <name type="common">Zebra mussel</name>
    <name type="synonym">Mytilus polymorpha</name>
    <dbReference type="NCBI Taxonomy" id="45954"/>
    <lineage>
        <taxon>Eukaryota</taxon>
        <taxon>Metazoa</taxon>
        <taxon>Spiralia</taxon>
        <taxon>Lophotrochozoa</taxon>
        <taxon>Mollusca</taxon>
        <taxon>Bivalvia</taxon>
        <taxon>Autobranchia</taxon>
        <taxon>Heteroconchia</taxon>
        <taxon>Euheterodonta</taxon>
        <taxon>Imparidentia</taxon>
        <taxon>Neoheterodontei</taxon>
        <taxon>Myida</taxon>
        <taxon>Dreissenoidea</taxon>
        <taxon>Dreissenidae</taxon>
        <taxon>Dreissena</taxon>
    </lineage>
</organism>
<evidence type="ECO:0000313" key="2">
    <source>
        <dbReference type="Proteomes" id="UP000828390"/>
    </source>
</evidence>
<reference evidence="1" key="1">
    <citation type="journal article" date="2019" name="bioRxiv">
        <title>The Genome of the Zebra Mussel, Dreissena polymorpha: A Resource for Invasive Species Research.</title>
        <authorList>
            <person name="McCartney M.A."/>
            <person name="Auch B."/>
            <person name="Kono T."/>
            <person name="Mallez S."/>
            <person name="Zhang Y."/>
            <person name="Obille A."/>
            <person name="Becker A."/>
            <person name="Abrahante J.E."/>
            <person name="Garbe J."/>
            <person name="Badalamenti J.P."/>
            <person name="Herman A."/>
            <person name="Mangelson H."/>
            <person name="Liachko I."/>
            <person name="Sullivan S."/>
            <person name="Sone E.D."/>
            <person name="Koren S."/>
            <person name="Silverstein K.A.T."/>
            <person name="Beckman K.B."/>
            <person name="Gohl D.M."/>
        </authorList>
    </citation>
    <scope>NUCLEOTIDE SEQUENCE</scope>
    <source>
        <strain evidence="1">Duluth1</strain>
        <tissue evidence="1">Whole animal</tissue>
    </source>
</reference>
<dbReference type="AlphaFoldDB" id="A0A9D4EEZ3"/>
<reference evidence="1" key="2">
    <citation type="submission" date="2020-11" db="EMBL/GenBank/DDBJ databases">
        <authorList>
            <person name="McCartney M.A."/>
            <person name="Auch B."/>
            <person name="Kono T."/>
            <person name="Mallez S."/>
            <person name="Becker A."/>
            <person name="Gohl D.M."/>
            <person name="Silverstein K.A.T."/>
            <person name="Koren S."/>
            <person name="Bechman K.B."/>
            <person name="Herman A."/>
            <person name="Abrahante J.E."/>
            <person name="Garbe J."/>
        </authorList>
    </citation>
    <scope>NUCLEOTIDE SEQUENCE</scope>
    <source>
        <strain evidence="1">Duluth1</strain>
        <tissue evidence="1">Whole animal</tissue>
    </source>
</reference>
<gene>
    <name evidence="1" type="ORF">DPMN_179363</name>
</gene>
<accession>A0A9D4EEZ3</accession>
<proteinExistence type="predicted"/>
<name>A0A9D4EEZ3_DREPO</name>
<sequence length="85" mass="9674">MTRTVCLGIGAALTLDTQGYGNMIKLPGMCTKKEKRLETLQQDPLYVEAPIRGIIGNEVTPMLRDQHLVFHHRFRRELCGRISVH</sequence>